<dbReference type="EMBL" id="CM000834">
    <property type="protein sequence ID" value="KRH77109.1"/>
    <property type="molecule type" value="Genomic_DNA"/>
</dbReference>
<sequence length="94" mass="10669">MPIDLKRKDNQASYFMLRDMGTLPSTSSFVSGIVLKLIQMYAGSTGTHRSESLGYCLRFHHDLSSLYYGDKYITSFFPLVIDDGPESYSLFIII</sequence>
<reference evidence="1" key="3">
    <citation type="submission" date="2018-07" db="EMBL/GenBank/DDBJ databases">
        <title>WGS assembly of Glycine max.</title>
        <authorList>
            <person name="Schmutz J."/>
            <person name="Cannon S."/>
            <person name="Schlueter J."/>
            <person name="Ma J."/>
            <person name="Mitros T."/>
            <person name="Nelson W."/>
            <person name="Hyten D."/>
            <person name="Song Q."/>
            <person name="Thelen J."/>
            <person name="Cheng J."/>
            <person name="Xu D."/>
            <person name="Hellsten U."/>
            <person name="May G."/>
            <person name="Yu Y."/>
            <person name="Sakurai T."/>
            <person name="Umezawa T."/>
            <person name="Bhattacharyya M."/>
            <person name="Sandhu D."/>
            <person name="Valliyodan B."/>
            <person name="Lindquist E."/>
            <person name="Peto M."/>
            <person name="Grant D."/>
            <person name="Shu S."/>
            <person name="Goodstein D."/>
            <person name="Barry K."/>
            <person name="Futrell-Griggs M."/>
            <person name="Abernathy B."/>
            <person name="Du J."/>
            <person name="Tian Z."/>
            <person name="Zhu L."/>
            <person name="Gill N."/>
            <person name="Joshi T."/>
            <person name="Libault M."/>
            <person name="Sethuraman A."/>
            <person name="Zhang X."/>
            <person name="Shinozaki K."/>
            <person name="Nguyen H."/>
            <person name="Wing R."/>
            <person name="Cregan P."/>
            <person name="Specht J."/>
            <person name="Grimwood J."/>
            <person name="Rokhsar D."/>
            <person name="Stacey G."/>
            <person name="Shoemaker R."/>
            <person name="Jackson S."/>
        </authorList>
    </citation>
    <scope>NUCLEOTIDE SEQUENCE</scope>
    <source>
        <tissue evidence="1">Callus</tissue>
    </source>
</reference>
<dbReference type="InParanoid" id="A0A0R0LKH6"/>
<keyword evidence="3" id="KW-1185">Reference proteome</keyword>
<accession>A0A0R0LKH6</accession>
<evidence type="ECO:0000313" key="3">
    <source>
        <dbReference type="Proteomes" id="UP000008827"/>
    </source>
</evidence>
<protein>
    <submittedName>
        <fullName evidence="1 2">Uncharacterized protein</fullName>
    </submittedName>
</protein>
<evidence type="ECO:0000313" key="1">
    <source>
        <dbReference type="EMBL" id="KRH77109.1"/>
    </source>
</evidence>
<proteinExistence type="predicted"/>
<name>A0A0R0LKH6_SOYBN</name>
<organism evidence="1">
    <name type="scientific">Glycine max</name>
    <name type="common">Soybean</name>
    <name type="synonym">Glycine hispida</name>
    <dbReference type="NCBI Taxonomy" id="3847"/>
    <lineage>
        <taxon>Eukaryota</taxon>
        <taxon>Viridiplantae</taxon>
        <taxon>Streptophyta</taxon>
        <taxon>Embryophyta</taxon>
        <taxon>Tracheophyta</taxon>
        <taxon>Spermatophyta</taxon>
        <taxon>Magnoliopsida</taxon>
        <taxon>eudicotyledons</taxon>
        <taxon>Gunneridae</taxon>
        <taxon>Pentapetalae</taxon>
        <taxon>rosids</taxon>
        <taxon>fabids</taxon>
        <taxon>Fabales</taxon>
        <taxon>Fabaceae</taxon>
        <taxon>Papilionoideae</taxon>
        <taxon>50 kb inversion clade</taxon>
        <taxon>NPAAA clade</taxon>
        <taxon>indigoferoid/millettioid clade</taxon>
        <taxon>Phaseoleae</taxon>
        <taxon>Glycine</taxon>
        <taxon>Glycine subgen. Soja</taxon>
    </lineage>
</organism>
<reference evidence="2" key="2">
    <citation type="submission" date="2018-02" db="UniProtKB">
        <authorList>
            <consortium name="EnsemblPlants"/>
        </authorList>
    </citation>
    <scope>IDENTIFICATION</scope>
    <source>
        <strain evidence="2">Williams 82</strain>
    </source>
</reference>
<dbReference type="EnsemblPlants" id="KRH77109">
    <property type="protein sequence ID" value="KRH77109"/>
    <property type="gene ID" value="GLYMA_01G192700"/>
</dbReference>
<dbReference type="AlphaFoldDB" id="A0A0R0LKH6"/>
<dbReference type="Proteomes" id="UP000008827">
    <property type="component" value="Chromosome 1"/>
</dbReference>
<reference evidence="1 2" key="1">
    <citation type="journal article" date="2010" name="Nature">
        <title>Genome sequence of the palaeopolyploid soybean.</title>
        <authorList>
            <person name="Schmutz J."/>
            <person name="Cannon S.B."/>
            <person name="Schlueter J."/>
            <person name="Ma J."/>
            <person name="Mitros T."/>
            <person name="Nelson W."/>
            <person name="Hyten D.L."/>
            <person name="Song Q."/>
            <person name="Thelen J.J."/>
            <person name="Cheng J."/>
            <person name="Xu D."/>
            <person name="Hellsten U."/>
            <person name="May G.D."/>
            <person name="Yu Y."/>
            <person name="Sakurai T."/>
            <person name="Umezawa T."/>
            <person name="Bhattacharyya M.K."/>
            <person name="Sandhu D."/>
            <person name="Valliyodan B."/>
            <person name="Lindquist E."/>
            <person name="Peto M."/>
            <person name="Grant D."/>
            <person name="Shu S."/>
            <person name="Goodstein D."/>
            <person name="Barry K."/>
            <person name="Futrell-Griggs M."/>
            <person name="Abernathy B."/>
            <person name="Du J."/>
            <person name="Tian Z."/>
            <person name="Zhu L."/>
            <person name="Gill N."/>
            <person name="Joshi T."/>
            <person name="Libault M."/>
            <person name="Sethuraman A."/>
            <person name="Zhang X.-C."/>
            <person name="Shinozaki K."/>
            <person name="Nguyen H.T."/>
            <person name="Wing R.A."/>
            <person name="Cregan P."/>
            <person name="Specht J."/>
            <person name="Grimwood J."/>
            <person name="Rokhsar D."/>
            <person name="Stacey G."/>
            <person name="Shoemaker R.C."/>
            <person name="Jackson S.A."/>
        </authorList>
    </citation>
    <scope>NUCLEOTIDE SEQUENCE [LARGE SCALE GENOMIC DNA]</scope>
    <source>
        <strain evidence="2">cv. Williams 82</strain>
        <tissue evidence="1">Callus</tissue>
    </source>
</reference>
<gene>
    <name evidence="1" type="ORF">GLYMA_01G192700</name>
</gene>
<dbReference type="Gramene" id="KRH77109">
    <property type="protein sequence ID" value="KRH77109"/>
    <property type="gene ID" value="GLYMA_01G192700"/>
</dbReference>
<evidence type="ECO:0000313" key="2">
    <source>
        <dbReference type="EnsemblPlants" id="KRH77109"/>
    </source>
</evidence>